<dbReference type="InterPro" id="IPR004360">
    <property type="entry name" value="Glyas_Fos-R_dOase_dom"/>
</dbReference>
<dbReference type="Proteomes" id="UP001216558">
    <property type="component" value="Unassembled WGS sequence"/>
</dbReference>
<reference evidence="2 3" key="1">
    <citation type="submission" date="2022-10" db="EMBL/GenBank/DDBJ databases">
        <title>Erythrobacter sp. sf7 Genome sequencing.</title>
        <authorList>
            <person name="Park S."/>
        </authorList>
    </citation>
    <scope>NUCLEOTIDE SEQUENCE [LARGE SCALE GENOMIC DNA]</scope>
    <source>
        <strain evidence="3">sf7</strain>
    </source>
</reference>
<dbReference type="PROSITE" id="PS51819">
    <property type="entry name" value="VOC"/>
    <property type="match status" value="1"/>
</dbReference>
<dbReference type="Pfam" id="PF00903">
    <property type="entry name" value="Glyoxalase"/>
    <property type="match status" value="1"/>
</dbReference>
<dbReference type="CDD" id="cd07263">
    <property type="entry name" value="VOC_like"/>
    <property type="match status" value="1"/>
</dbReference>
<accession>A0ABT5JQE2</accession>
<comment type="caution">
    <text evidence="2">The sequence shown here is derived from an EMBL/GenBank/DDBJ whole genome shotgun (WGS) entry which is preliminary data.</text>
</comment>
<dbReference type="RefSeq" id="WP_273677906.1">
    <property type="nucleotide sequence ID" value="NZ_JAQQXQ010000006.1"/>
</dbReference>
<name>A0ABT5JQE2_9SPHN</name>
<dbReference type="InterPro" id="IPR029068">
    <property type="entry name" value="Glyas_Bleomycin-R_OHBP_Dase"/>
</dbReference>
<gene>
    <name evidence="2" type="ORF">OIK40_08840</name>
</gene>
<keyword evidence="3" id="KW-1185">Reference proteome</keyword>
<dbReference type="InterPro" id="IPR037523">
    <property type="entry name" value="VOC_core"/>
</dbReference>
<dbReference type="EMBL" id="JAQQXQ010000006">
    <property type="protein sequence ID" value="MDC8754746.1"/>
    <property type="molecule type" value="Genomic_DNA"/>
</dbReference>
<sequence>MKMHIKSVMVADQAKAHKFYTDVLGFKTKHNIEFGEHRWLTLVSPEEEGGVELALEPNVYPAARSLQESLHKDGIPWTQFSVPNLVAEYERLEALGVNFRTPPTDAAGTRFAIFDDTCGNLIQLIEVAD</sequence>
<dbReference type="PANTHER" id="PTHR36437:SF2">
    <property type="entry name" value="GLYOXALASE_BLEOMYCIN RESISTANCE PROTEIN_DIOXYGENASE"/>
    <property type="match status" value="1"/>
</dbReference>
<organism evidence="2 3">
    <name type="scientific">Erythrobacter fulvus</name>
    <dbReference type="NCBI Taxonomy" id="2987523"/>
    <lineage>
        <taxon>Bacteria</taxon>
        <taxon>Pseudomonadati</taxon>
        <taxon>Pseudomonadota</taxon>
        <taxon>Alphaproteobacteria</taxon>
        <taxon>Sphingomonadales</taxon>
        <taxon>Erythrobacteraceae</taxon>
        <taxon>Erythrobacter/Porphyrobacter group</taxon>
        <taxon>Erythrobacter</taxon>
    </lineage>
</organism>
<proteinExistence type="predicted"/>
<dbReference type="PANTHER" id="PTHR36437">
    <property type="entry name" value="GLYOXALASE/BLEOMYCIN RESISTANCE PROTEIN/DIOXYGENASE"/>
    <property type="match status" value="1"/>
</dbReference>
<feature type="domain" description="VOC" evidence="1">
    <location>
        <begin position="2"/>
        <end position="127"/>
    </location>
</feature>
<evidence type="ECO:0000313" key="2">
    <source>
        <dbReference type="EMBL" id="MDC8754746.1"/>
    </source>
</evidence>
<dbReference type="SUPFAM" id="SSF54593">
    <property type="entry name" value="Glyoxalase/Bleomycin resistance protein/Dihydroxybiphenyl dioxygenase"/>
    <property type="match status" value="1"/>
</dbReference>
<protein>
    <submittedName>
        <fullName evidence="2">VOC family protein</fullName>
    </submittedName>
</protein>
<evidence type="ECO:0000313" key="3">
    <source>
        <dbReference type="Proteomes" id="UP001216558"/>
    </source>
</evidence>
<dbReference type="Gene3D" id="3.10.180.10">
    <property type="entry name" value="2,3-Dihydroxybiphenyl 1,2-Dioxygenase, domain 1"/>
    <property type="match status" value="1"/>
</dbReference>
<evidence type="ECO:0000259" key="1">
    <source>
        <dbReference type="PROSITE" id="PS51819"/>
    </source>
</evidence>